<dbReference type="EC" id="2.5.1.157" evidence="6"/>
<protein>
    <recommendedName>
        <fullName evidence="6">18S rRNA aminocarboxypropyltransferase</fullName>
        <ecNumber evidence="6">2.5.1.157</ecNumber>
    </recommendedName>
</protein>
<evidence type="ECO:0000256" key="4">
    <source>
        <dbReference type="ARBA" id="ARBA00022679"/>
    </source>
</evidence>
<comment type="function">
    <text evidence="6">Aminocarboxypropyltransferase that catalyzes the aminocarboxypropyl transfer on pseudouridine in 18S rRNA. It constitutes the last step in biosynthesis of the hypermodified N1-methyl-N3-(3-amino-3-carboxypropyl) pseudouridine (m1acp3-Psi).</text>
</comment>
<organism evidence="10 11">
    <name type="scientific">Platanthera zijinensis</name>
    <dbReference type="NCBI Taxonomy" id="2320716"/>
    <lineage>
        <taxon>Eukaryota</taxon>
        <taxon>Viridiplantae</taxon>
        <taxon>Streptophyta</taxon>
        <taxon>Embryophyta</taxon>
        <taxon>Tracheophyta</taxon>
        <taxon>Spermatophyta</taxon>
        <taxon>Magnoliopsida</taxon>
        <taxon>Liliopsida</taxon>
        <taxon>Asparagales</taxon>
        <taxon>Orchidaceae</taxon>
        <taxon>Orchidoideae</taxon>
        <taxon>Orchideae</taxon>
        <taxon>Orchidinae</taxon>
        <taxon>Platanthera</taxon>
    </lineage>
</organism>
<feature type="binding site" evidence="6">
    <location>
        <position position="76"/>
    </location>
    <ligand>
        <name>S-adenosyl-L-methionine</name>
        <dbReference type="ChEBI" id="CHEBI:59789"/>
    </ligand>
</feature>
<accession>A0AAP0G185</accession>
<name>A0AAP0G185_9ASPA</name>
<evidence type="ECO:0000259" key="8">
    <source>
        <dbReference type="Pfam" id="PF04034"/>
    </source>
</evidence>
<feature type="compositionally biased region" description="Polar residues" evidence="7">
    <location>
        <begin position="12"/>
        <end position="21"/>
    </location>
</feature>
<dbReference type="PANTHER" id="PTHR20426">
    <property type="entry name" value="RIBOSOME BIOGENESIS PROTEIN TSR3 HOMOLOG"/>
    <property type="match status" value="1"/>
</dbReference>
<feature type="binding site" evidence="6">
    <location>
        <position position="147"/>
    </location>
    <ligand>
        <name>S-adenosyl-L-methionine</name>
        <dbReference type="ChEBI" id="CHEBI:59789"/>
    </ligand>
</feature>
<feature type="domain" description="RNase L inhibitor RLI-like possible metal-binding" evidence="9">
    <location>
        <begin position="61"/>
        <end position="86"/>
    </location>
</feature>
<dbReference type="AlphaFoldDB" id="A0AAP0G185"/>
<proteinExistence type="inferred from homology"/>
<comment type="catalytic activity">
    <reaction evidence="6">
        <text>an N(1)-methylpseudouridine in rRNA + S-adenosyl-L-methionine = N(1)-methyl-N(3)-[(3S)-3-amino-3-carboxypropyl]pseudouridine in rRNA + S-methyl-5'-thioadenosine + H(+)</text>
        <dbReference type="Rhea" id="RHEA:63296"/>
        <dbReference type="Rhea" id="RHEA-COMP:11634"/>
        <dbReference type="Rhea" id="RHEA-COMP:16310"/>
        <dbReference type="ChEBI" id="CHEBI:15378"/>
        <dbReference type="ChEBI" id="CHEBI:17509"/>
        <dbReference type="ChEBI" id="CHEBI:59789"/>
        <dbReference type="ChEBI" id="CHEBI:74890"/>
        <dbReference type="ChEBI" id="CHEBI:146234"/>
        <dbReference type="EC" id="2.5.1.157"/>
    </reaction>
</comment>
<evidence type="ECO:0000313" key="10">
    <source>
        <dbReference type="EMBL" id="KAK8931240.1"/>
    </source>
</evidence>
<evidence type="ECO:0000259" key="9">
    <source>
        <dbReference type="Pfam" id="PF04068"/>
    </source>
</evidence>
<dbReference type="GO" id="GO:0000455">
    <property type="term" value="P:enzyme-directed rRNA pseudouridine synthesis"/>
    <property type="evidence" value="ECO:0007669"/>
    <property type="project" value="UniProtKB-UniRule"/>
</dbReference>
<evidence type="ECO:0000256" key="3">
    <source>
        <dbReference type="ARBA" id="ARBA00022552"/>
    </source>
</evidence>
<keyword evidence="2 6" id="KW-0690">Ribosome biogenesis</keyword>
<dbReference type="InterPro" id="IPR007177">
    <property type="entry name" value="Tsr3_C"/>
</dbReference>
<dbReference type="Proteomes" id="UP001418222">
    <property type="component" value="Unassembled WGS sequence"/>
</dbReference>
<evidence type="ECO:0000256" key="7">
    <source>
        <dbReference type="SAM" id="MobiDB-lite"/>
    </source>
</evidence>
<dbReference type="PANTHER" id="PTHR20426:SF0">
    <property type="entry name" value="18S RRNA AMINOCARBOXYPROPYLTRANSFERASE"/>
    <property type="match status" value="1"/>
</dbReference>
<evidence type="ECO:0000313" key="11">
    <source>
        <dbReference type="Proteomes" id="UP001418222"/>
    </source>
</evidence>
<dbReference type="InterPro" id="IPR007209">
    <property type="entry name" value="RNaseL-inhib-like_metal-bd_dom"/>
</dbReference>
<feature type="binding site" evidence="6">
    <location>
        <position position="124"/>
    </location>
    <ligand>
        <name>S-adenosyl-L-methionine</name>
        <dbReference type="ChEBI" id="CHEBI:59789"/>
    </ligand>
</feature>
<dbReference type="Pfam" id="PF04034">
    <property type="entry name" value="Ribo_biogen_C"/>
    <property type="match status" value="1"/>
</dbReference>
<feature type="domain" description="16S/18S rRNA aminocarboxypropyltransferase Tsr3 C-terminal" evidence="8">
    <location>
        <begin position="105"/>
        <end position="202"/>
    </location>
</feature>
<keyword evidence="4 6" id="KW-0808">Transferase</keyword>
<dbReference type="GO" id="GO:0030490">
    <property type="term" value="P:maturation of SSU-rRNA"/>
    <property type="evidence" value="ECO:0007669"/>
    <property type="project" value="TreeGrafter"/>
</dbReference>
<gene>
    <name evidence="10" type="ORF">KSP39_PZI017028</name>
</gene>
<keyword evidence="11" id="KW-1185">Reference proteome</keyword>
<evidence type="ECO:0000256" key="5">
    <source>
        <dbReference type="ARBA" id="ARBA00022691"/>
    </source>
</evidence>
<comment type="caution">
    <text evidence="6">Lacks conserved residue(s) required for the propagation of feature annotation.</text>
</comment>
<dbReference type="InterPro" id="IPR022968">
    <property type="entry name" value="Tsr3-like"/>
</dbReference>
<keyword evidence="1" id="KW-0963">Cytoplasm</keyword>
<evidence type="ECO:0000256" key="2">
    <source>
        <dbReference type="ARBA" id="ARBA00022517"/>
    </source>
</evidence>
<evidence type="ECO:0000256" key="6">
    <source>
        <dbReference type="HAMAP-Rule" id="MF_03146"/>
    </source>
</evidence>
<dbReference type="EMBL" id="JBBWWQ010000014">
    <property type="protein sequence ID" value="KAK8931240.1"/>
    <property type="molecule type" value="Genomic_DNA"/>
</dbReference>
<comment type="similarity">
    <text evidence="6">Belongs to the TDD superfamily. TSR3 family.</text>
</comment>
<reference evidence="10 11" key="1">
    <citation type="journal article" date="2022" name="Nat. Plants">
        <title>Genomes of leafy and leafless Platanthera orchids illuminate the evolution of mycoheterotrophy.</title>
        <authorList>
            <person name="Li M.H."/>
            <person name="Liu K.W."/>
            <person name="Li Z."/>
            <person name="Lu H.C."/>
            <person name="Ye Q.L."/>
            <person name="Zhang D."/>
            <person name="Wang J.Y."/>
            <person name="Li Y.F."/>
            <person name="Zhong Z.M."/>
            <person name="Liu X."/>
            <person name="Yu X."/>
            <person name="Liu D.K."/>
            <person name="Tu X.D."/>
            <person name="Liu B."/>
            <person name="Hao Y."/>
            <person name="Liao X.Y."/>
            <person name="Jiang Y.T."/>
            <person name="Sun W.H."/>
            <person name="Chen J."/>
            <person name="Chen Y.Q."/>
            <person name="Ai Y."/>
            <person name="Zhai J.W."/>
            <person name="Wu S.S."/>
            <person name="Zhou Z."/>
            <person name="Hsiao Y.Y."/>
            <person name="Wu W.L."/>
            <person name="Chen Y.Y."/>
            <person name="Lin Y.F."/>
            <person name="Hsu J.L."/>
            <person name="Li C.Y."/>
            <person name="Wang Z.W."/>
            <person name="Zhao X."/>
            <person name="Zhong W.Y."/>
            <person name="Ma X.K."/>
            <person name="Ma L."/>
            <person name="Huang J."/>
            <person name="Chen G.Z."/>
            <person name="Huang M.Z."/>
            <person name="Huang L."/>
            <person name="Peng D.H."/>
            <person name="Luo Y.B."/>
            <person name="Zou S.Q."/>
            <person name="Chen S.P."/>
            <person name="Lan S."/>
            <person name="Tsai W.C."/>
            <person name="Van de Peer Y."/>
            <person name="Liu Z.J."/>
        </authorList>
    </citation>
    <scope>NUCLEOTIDE SEQUENCE [LARGE SCALE GENOMIC DNA]</scope>
    <source>
        <strain evidence="10">Lor287</strain>
    </source>
</reference>
<dbReference type="Pfam" id="PF04068">
    <property type="entry name" value="Fer4_RLI"/>
    <property type="match status" value="1"/>
</dbReference>
<feature type="region of interest" description="Disordered" evidence="7">
    <location>
        <begin position="1"/>
        <end position="38"/>
    </location>
</feature>
<keyword evidence="3 6" id="KW-0698">rRNA processing</keyword>
<dbReference type="GO" id="GO:1904047">
    <property type="term" value="F:S-adenosyl-L-methionine binding"/>
    <property type="evidence" value="ECO:0007669"/>
    <property type="project" value="UniProtKB-UniRule"/>
</dbReference>
<dbReference type="GO" id="GO:0106388">
    <property type="term" value="F:rRNA small subunit aminocarboxypropyltransferase activity"/>
    <property type="evidence" value="ECO:0007669"/>
    <property type="project" value="UniProtKB-EC"/>
</dbReference>
<dbReference type="HAMAP" id="MF_01116">
    <property type="entry name" value="TSR3"/>
    <property type="match status" value="1"/>
</dbReference>
<keyword evidence="5 6" id="KW-0949">S-adenosyl-L-methionine</keyword>
<evidence type="ECO:0000256" key="1">
    <source>
        <dbReference type="ARBA" id="ARBA00022490"/>
    </source>
</evidence>
<comment type="caution">
    <text evidence="10">The sequence shown here is derived from an EMBL/GenBank/DDBJ whole genome shotgun (WGS) entry which is preliminary data.</text>
</comment>
<sequence length="282" mass="31734">MGYNRSRRSKQDGPSRQTLSSRKLESQLDDDRDTSLPILEDDCSSLPAEDKNEELPPPIIQLAMWDFGHCDVKKCTGRKLARFGFLKDSAWSCIKCNLFFLNMWTQCVSKEDLSLIKSKGLAVVDCSWARLKDVPFVKLRCPAPRLLPWLVAANPVNYGRPCELSCVEALASALIICGEEDSANTILSKFKWGHSFLSLNRHACTCPSFESLLSKHSPILNLPLSFNDLIFVTFYYEAFRLAHPLLAYQPTSRCCSEAKSPSLDRLGRHASIRSSGFCYDPL</sequence>